<protein>
    <submittedName>
        <fullName evidence="2">Uncharacterized protein</fullName>
    </submittedName>
</protein>
<dbReference type="Proteomes" id="UP000006038">
    <property type="component" value="Chromosome 5"/>
</dbReference>
<reference evidence="2" key="1">
    <citation type="journal article" date="2013" name="Nat. Commun.">
        <title>Whole-genome sequencing of Oryza brachyantha reveals mechanisms underlying Oryza genome evolution.</title>
        <authorList>
            <person name="Chen J."/>
            <person name="Huang Q."/>
            <person name="Gao D."/>
            <person name="Wang J."/>
            <person name="Lang Y."/>
            <person name="Liu T."/>
            <person name="Li B."/>
            <person name="Bai Z."/>
            <person name="Luis Goicoechea J."/>
            <person name="Liang C."/>
            <person name="Chen C."/>
            <person name="Zhang W."/>
            <person name="Sun S."/>
            <person name="Liao Y."/>
            <person name="Zhang X."/>
            <person name="Yang L."/>
            <person name="Song C."/>
            <person name="Wang M."/>
            <person name="Shi J."/>
            <person name="Liu G."/>
            <person name="Liu J."/>
            <person name="Zhou H."/>
            <person name="Zhou W."/>
            <person name="Yu Q."/>
            <person name="An N."/>
            <person name="Chen Y."/>
            <person name="Cai Q."/>
            <person name="Wang B."/>
            <person name="Liu B."/>
            <person name="Min J."/>
            <person name="Huang Y."/>
            <person name="Wu H."/>
            <person name="Li Z."/>
            <person name="Zhang Y."/>
            <person name="Yin Y."/>
            <person name="Song W."/>
            <person name="Jiang J."/>
            <person name="Jackson S.A."/>
            <person name="Wing R.A."/>
            <person name="Wang J."/>
            <person name="Chen M."/>
        </authorList>
    </citation>
    <scope>NUCLEOTIDE SEQUENCE [LARGE SCALE GENOMIC DNA]</scope>
    <source>
        <strain evidence="2">cv. IRGC 101232</strain>
    </source>
</reference>
<dbReference type="Gramene" id="OB05G26330.1">
    <property type="protein sequence ID" value="OB05G26330.1"/>
    <property type="gene ID" value="OB05G26330"/>
</dbReference>
<feature type="compositionally biased region" description="Polar residues" evidence="1">
    <location>
        <begin position="104"/>
        <end position="117"/>
    </location>
</feature>
<name>J3M7Q9_ORYBR</name>
<evidence type="ECO:0000256" key="1">
    <source>
        <dbReference type="SAM" id="MobiDB-lite"/>
    </source>
</evidence>
<dbReference type="AlphaFoldDB" id="J3M7Q9"/>
<proteinExistence type="predicted"/>
<feature type="region of interest" description="Disordered" evidence="1">
    <location>
        <begin position="67"/>
        <end position="117"/>
    </location>
</feature>
<accession>J3M7Q9</accession>
<feature type="compositionally biased region" description="Basic and acidic residues" evidence="1">
    <location>
        <begin position="75"/>
        <end position="103"/>
    </location>
</feature>
<evidence type="ECO:0000313" key="2">
    <source>
        <dbReference type="EnsemblPlants" id="OB05G26330.1"/>
    </source>
</evidence>
<keyword evidence="3" id="KW-1185">Reference proteome</keyword>
<dbReference type="EnsemblPlants" id="OB05G26330.1">
    <property type="protein sequence ID" value="OB05G26330.1"/>
    <property type="gene ID" value="OB05G26330"/>
</dbReference>
<organism evidence="2">
    <name type="scientific">Oryza brachyantha</name>
    <name type="common">malo sina</name>
    <dbReference type="NCBI Taxonomy" id="4533"/>
    <lineage>
        <taxon>Eukaryota</taxon>
        <taxon>Viridiplantae</taxon>
        <taxon>Streptophyta</taxon>
        <taxon>Embryophyta</taxon>
        <taxon>Tracheophyta</taxon>
        <taxon>Spermatophyta</taxon>
        <taxon>Magnoliopsida</taxon>
        <taxon>Liliopsida</taxon>
        <taxon>Poales</taxon>
        <taxon>Poaceae</taxon>
        <taxon>BOP clade</taxon>
        <taxon>Oryzoideae</taxon>
        <taxon>Oryzeae</taxon>
        <taxon>Oryzinae</taxon>
        <taxon>Oryza</taxon>
    </lineage>
</organism>
<evidence type="ECO:0000313" key="3">
    <source>
        <dbReference type="Proteomes" id="UP000006038"/>
    </source>
</evidence>
<reference evidence="2" key="2">
    <citation type="submission" date="2013-04" db="UniProtKB">
        <authorList>
            <consortium name="EnsemblPlants"/>
        </authorList>
    </citation>
    <scope>IDENTIFICATION</scope>
</reference>
<sequence>KLVVSLPVLLSDLGVAKLPLGGNWSRPQRIGITALLGAMASTSVGVRKSHCIARAASVEIPGGSSANGHIIEPGLEAKHINMGREKKKGELHSSKQKKTERPCQHSTQHRCTTSTAS</sequence>
<dbReference type="HOGENOM" id="CLU_2090958_0_0_1"/>